<dbReference type="Gene3D" id="3.50.50.60">
    <property type="entry name" value="FAD/NAD(P)-binding domain"/>
    <property type="match status" value="1"/>
</dbReference>
<dbReference type="GO" id="GO:0004497">
    <property type="term" value="F:monooxygenase activity"/>
    <property type="evidence" value="ECO:0007669"/>
    <property type="project" value="UniProtKB-KW"/>
</dbReference>
<keyword evidence="5" id="KW-0812">Transmembrane</keyword>
<evidence type="ECO:0000256" key="10">
    <source>
        <dbReference type="ARBA" id="ARBA00023136"/>
    </source>
</evidence>
<evidence type="ECO:0000256" key="9">
    <source>
        <dbReference type="ARBA" id="ARBA00023033"/>
    </source>
</evidence>
<evidence type="ECO:0000313" key="13">
    <source>
        <dbReference type="Proteomes" id="UP000722485"/>
    </source>
</evidence>
<dbReference type="AlphaFoldDB" id="A0A9P5GVZ8"/>
<organism evidence="12 13">
    <name type="scientific">Cylindrodendrum hubeiense</name>
    <dbReference type="NCBI Taxonomy" id="595255"/>
    <lineage>
        <taxon>Eukaryota</taxon>
        <taxon>Fungi</taxon>
        <taxon>Dikarya</taxon>
        <taxon>Ascomycota</taxon>
        <taxon>Pezizomycotina</taxon>
        <taxon>Sordariomycetes</taxon>
        <taxon>Hypocreomycetidae</taxon>
        <taxon>Hypocreales</taxon>
        <taxon>Nectriaceae</taxon>
        <taxon>Cylindrodendrum</taxon>
    </lineage>
</organism>
<keyword evidence="6" id="KW-0274">FAD</keyword>
<dbReference type="Pfam" id="PF01494">
    <property type="entry name" value="FAD_binding_3"/>
    <property type="match status" value="1"/>
</dbReference>
<feature type="domain" description="FAD-binding" evidence="11">
    <location>
        <begin position="37"/>
        <end position="372"/>
    </location>
</feature>
<dbReference type="PRINTS" id="PR00420">
    <property type="entry name" value="RNGMNOXGNASE"/>
</dbReference>
<dbReference type="SUPFAM" id="SSF51905">
    <property type="entry name" value="FAD/NAD(P)-binding domain"/>
    <property type="match status" value="1"/>
</dbReference>
<dbReference type="PANTHER" id="PTHR47356:SF2">
    <property type="entry name" value="FAD-BINDING DOMAIN-CONTAINING PROTEIN-RELATED"/>
    <property type="match status" value="1"/>
</dbReference>
<evidence type="ECO:0000256" key="1">
    <source>
        <dbReference type="ARBA" id="ARBA00001974"/>
    </source>
</evidence>
<evidence type="ECO:0000256" key="6">
    <source>
        <dbReference type="ARBA" id="ARBA00022827"/>
    </source>
</evidence>
<keyword evidence="8" id="KW-0560">Oxidoreductase</keyword>
<proteinExistence type="inferred from homology"/>
<evidence type="ECO:0000256" key="8">
    <source>
        <dbReference type="ARBA" id="ARBA00023002"/>
    </source>
</evidence>
<keyword evidence="4" id="KW-0285">Flavoprotein</keyword>
<evidence type="ECO:0000256" key="3">
    <source>
        <dbReference type="ARBA" id="ARBA00007992"/>
    </source>
</evidence>
<gene>
    <name evidence="12" type="ORF">G7Z17_g12221</name>
</gene>
<reference evidence="12" key="1">
    <citation type="submission" date="2020-03" db="EMBL/GenBank/DDBJ databases">
        <title>Draft Genome Sequence of Cylindrodendrum hubeiense.</title>
        <authorList>
            <person name="Buettner E."/>
            <person name="Kellner H."/>
        </authorList>
    </citation>
    <scope>NUCLEOTIDE SEQUENCE</scope>
    <source>
        <strain evidence="12">IHI 201604</strain>
    </source>
</reference>
<dbReference type="GO" id="GO:0071949">
    <property type="term" value="F:FAD binding"/>
    <property type="evidence" value="ECO:0007669"/>
    <property type="project" value="InterPro"/>
</dbReference>
<dbReference type="InterPro" id="IPR002938">
    <property type="entry name" value="FAD-bd"/>
</dbReference>
<keyword evidence="10" id="KW-0472">Membrane</keyword>
<evidence type="ECO:0000259" key="11">
    <source>
        <dbReference type="Pfam" id="PF01494"/>
    </source>
</evidence>
<keyword evidence="9" id="KW-0503">Monooxygenase</keyword>
<evidence type="ECO:0000256" key="5">
    <source>
        <dbReference type="ARBA" id="ARBA00022692"/>
    </source>
</evidence>
<dbReference type="InterPro" id="IPR050562">
    <property type="entry name" value="FAD_mOase_fung"/>
</dbReference>
<dbReference type="GO" id="GO:0016020">
    <property type="term" value="C:membrane"/>
    <property type="evidence" value="ECO:0007669"/>
    <property type="project" value="UniProtKB-SubCell"/>
</dbReference>
<name>A0A9P5GVZ8_9HYPO</name>
<comment type="subcellular location">
    <subcellularLocation>
        <location evidence="2">Membrane</location>
    </subcellularLocation>
</comment>
<dbReference type="InterPro" id="IPR036188">
    <property type="entry name" value="FAD/NAD-bd_sf"/>
</dbReference>
<comment type="caution">
    <text evidence="12">The sequence shown here is derived from an EMBL/GenBank/DDBJ whole genome shotgun (WGS) entry which is preliminary data.</text>
</comment>
<comment type="similarity">
    <text evidence="3">Belongs to the paxM FAD-dependent monooxygenase family.</text>
</comment>
<keyword evidence="13" id="KW-1185">Reference proteome</keyword>
<protein>
    <recommendedName>
        <fullName evidence="11">FAD-binding domain-containing protein</fullName>
    </recommendedName>
</protein>
<dbReference type="PANTHER" id="PTHR47356">
    <property type="entry name" value="FAD-DEPENDENT MONOOXYGENASE ASQG-RELATED"/>
    <property type="match status" value="1"/>
</dbReference>
<evidence type="ECO:0000256" key="4">
    <source>
        <dbReference type="ARBA" id="ARBA00022630"/>
    </source>
</evidence>
<dbReference type="EMBL" id="JAANBB010000528">
    <property type="protein sequence ID" value="KAF7540371.1"/>
    <property type="molecule type" value="Genomic_DNA"/>
</dbReference>
<evidence type="ECO:0000256" key="2">
    <source>
        <dbReference type="ARBA" id="ARBA00004370"/>
    </source>
</evidence>
<sequence>MTPLAQTRRAPGAVAQIIPSQSSLVICFVLQDMAPFKVIVVGGGPNGITLSHALHHAGIDFVVLERRENVFEDTGASLVLSPHNLRVFHQLGILENVQEIGAPFLHISHSFTPKGQYFSRTYGLSRIRDNHGTALLAFHRARIVREIYDGLPDEAKDRYFTNRKLVDISISDTGVEVTCEDGSSYTGTIVIGADGVHSKTRSIMRRLALEANPALEQTWDPEVPFPSHYKCLWASFTRDTEVGESYETQGHNRSAMYLTGLEKGWIFLYEKLPKPTTERAIYDKEAVRAFAESFADWQVHEKLTIRDIINKESFVSGMANLQEGVAQKKSWAGRIVLVGDACHRFTPNAGLGFNSGVQDVVSLSNKLQALINKSPSDVPDAEALEKAFQDYQQERKEPLAKDYQDAAAATRLQAWASWTYYILARYIFSFRFVRNYLANTSAATSIKGGRVLDFIPAVEPFNGRIPWDHKLKKQLD</sequence>
<dbReference type="OrthoDB" id="2431938at2759"/>
<evidence type="ECO:0000256" key="7">
    <source>
        <dbReference type="ARBA" id="ARBA00022989"/>
    </source>
</evidence>
<evidence type="ECO:0000313" key="12">
    <source>
        <dbReference type="EMBL" id="KAF7540371.1"/>
    </source>
</evidence>
<keyword evidence="7" id="KW-1133">Transmembrane helix</keyword>
<comment type="cofactor">
    <cofactor evidence="1">
        <name>FAD</name>
        <dbReference type="ChEBI" id="CHEBI:57692"/>
    </cofactor>
</comment>
<accession>A0A9P5GVZ8</accession>
<dbReference type="Proteomes" id="UP000722485">
    <property type="component" value="Unassembled WGS sequence"/>
</dbReference>